<dbReference type="PANTHER" id="PTHR43866:SF4">
    <property type="entry name" value="MALONATE-SEMIALDEHYDE DEHYDROGENASE"/>
    <property type="match status" value="1"/>
</dbReference>
<feature type="domain" description="Aldehyde dehydrogenase" evidence="1">
    <location>
        <begin position="18"/>
        <end position="142"/>
    </location>
</feature>
<accession>X6NXC8</accession>
<dbReference type="InterPro" id="IPR016163">
    <property type="entry name" value="Ald_DH_C"/>
</dbReference>
<dbReference type="Gene3D" id="3.40.309.10">
    <property type="entry name" value="Aldehyde Dehydrogenase, Chain A, domain 2"/>
    <property type="match status" value="1"/>
</dbReference>
<proteinExistence type="predicted"/>
<organism evidence="2 3">
    <name type="scientific">Reticulomyxa filosa</name>
    <dbReference type="NCBI Taxonomy" id="46433"/>
    <lineage>
        <taxon>Eukaryota</taxon>
        <taxon>Sar</taxon>
        <taxon>Rhizaria</taxon>
        <taxon>Retaria</taxon>
        <taxon>Foraminifera</taxon>
        <taxon>Monothalamids</taxon>
        <taxon>Reticulomyxidae</taxon>
        <taxon>Reticulomyxa</taxon>
    </lineage>
</organism>
<dbReference type="Pfam" id="PF00171">
    <property type="entry name" value="Aldedh"/>
    <property type="match status" value="1"/>
</dbReference>
<dbReference type="PANTHER" id="PTHR43866">
    <property type="entry name" value="MALONATE-SEMIALDEHYDE DEHYDROGENASE"/>
    <property type="match status" value="1"/>
</dbReference>
<name>X6NXC8_RETFI</name>
<comment type="caution">
    <text evidence="2">The sequence shown here is derived from an EMBL/GenBank/DDBJ whole genome shotgun (WGS) entry which is preliminary data.</text>
</comment>
<dbReference type="GO" id="GO:0006574">
    <property type="term" value="P:L-valine catabolic process"/>
    <property type="evidence" value="ECO:0007669"/>
    <property type="project" value="TreeGrafter"/>
</dbReference>
<reference evidence="2 3" key="1">
    <citation type="journal article" date="2013" name="Curr. Biol.">
        <title>The Genome of the Foraminiferan Reticulomyxa filosa.</title>
        <authorList>
            <person name="Glockner G."/>
            <person name="Hulsmann N."/>
            <person name="Schleicher M."/>
            <person name="Noegel A.A."/>
            <person name="Eichinger L."/>
            <person name="Gallinger C."/>
            <person name="Pawlowski J."/>
            <person name="Sierra R."/>
            <person name="Euteneuer U."/>
            <person name="Pillet L."/>
            <person name="Moustafa A."/>
            <person name="Platzer M."/>
            <person name="Groth M."/>
            <person name="Szafranski K."/>
            <person name="Schliwa M."/>
        </authorList>
    </citation>
    <scope>NUCLEOTIDE SEQUENCE [LARGE SCALE GENOMIC DNA]</scope>
</reference>
<dbReference type="InterPro" id="IPR010061">
    <property type="entry name" value="MeMal-semiAld_DH"/>
</dbReference>
<evidence type="ECO:0000313" key="3">
    <source>
        <dbReference type="Proteomes" id="UP000023152"/>
    </source>
</evidence>
<sequence>KKKKKKKSKKKKKKNNDWTMPIAVACGNTFILKPSEKVPLTMNKFCEYVKEAGFPPGVFQLVNGQAEAVNSLIDHPLVKAVSFVGSSRVAEMVYNRCKSMSPPKRCLALGAAKNHLVAVSDCNIAMTAQDVVNSYTGCTGQRSDFFFFFCYSSN</sequence>
<dbReference type="InterPro" id="IPR016162">
    <property type="entry name" value="Ald_DH_N"/>
</dbReference>
<dbReference type="GO" id="GO:0004491">
    <property type="term" value="F:methylmalonate-semialdehyde dehydrogenase (acylating, NAD) activity"/>
    <property type="evidence" value="ECO:0007669"/>
    <property type="project" value="InterPro"/>
</dbReference>
<evidence type="ECO:0000313" key="2">
    <source>
        <dbReference type="EMBL" id="ETO30543.1"/>
    </source>
</evidence>
<dbReference type="SUPFAM" id="SSF53720">
    <property type="entry name" value="ALDH-like"/>
    <property type="match status" value="1"/>
</dbReference>
<dbReference type="OrthoDB" id="310895at2759"/>
<dbReference type="Gene3D" id="3.40.605.10">
    <property type="entry name" value="Aldehyde Dehydrogenase, Chain A, domain 1"/>
    <property type="match status" value="1"/>
</dbReference>
<keyword evidence="3" id="KW-1185">Reference proteome</keyword>
<evidence type="ECO:0000259" key="1">
    <source>
        <dbReference type="Pfam" id="PF00171"/>
    </source>
</evidence>
<dbReference type="AlphaFoldDB" id="X6NXC8"/>
<feature type="non-terminal residue" evidence="2">
    <location>
        <position position="1"/>
    </location>
</feature>
<dbReference type="EMBL" id="ASPP01005432">
    <property type="protein sequence ID" value="ETO30543.1"/>
    <property type="molecule type" value="Genomic_DNA"/>
</dbReference>
<gene>
    <name evidence="2" type="ORF">RFI_06575</name>
</gene>
<dbReference type="Proteomes" id="UP000023152">
    <property type="component" value="Unassembled WGS sequence"/>
</dbReference>
<dbReference type="GO" id="GO:0006210">
    <property type="term" value="P:thymine catabolic process"/>
    <property type="evidence" value="ECO:0007669"/>
    <property type="project" value="TreeGrafter"/>
</dbReference>
<protein>
    <recommendedName>
        <fullName evidence="1">Aldehyde dehydrogenase domain-containing protein</fullName>
    </recommendedName>
</protein>
<dbReference type="InterPro" id="IPR015590">
    <property type="entry name" value="Aldehyde_DH_dom"/>
</dbReference>
<dbReference type="InterPro" id="IPR016161">
    <property type="entry name" value="Ald_DH/histidinol_DH"/>
</dbReference>